<reference evidence="1 2" key="1">
    <citation type="journal article" date="2023" name="Plants (Basel)">
        <title>Bridging the Gap: Combining Genomics and Transcriptomics Approaches to Understand Stylosanthes scabra, an Orphan Legume from the Brazilian Caatinga.</title>
        <authorList>
            <person name="Ferreira-Neto J.R.C."/>
            <person name="da Silva M.D."/>
            <person name="Binneck E."/>
            <person name="de Melo N.F."/>
            <person name="da Silva R.H."/>
            <person name="de Melo A.L.T.M."/>
            <person name="Pandolfi V."/>
            <person name="Bustamante F.O."/>
            <person name="Brasileiro-Vidal A.C."/>
            <person name="Benko-Iseppon A.M."/>
        </authorList>
    </citation>
    <scope>NUCLEOTIDE SEQUENCE [LARGE SCALE GENOMIC DNA]</scope>
    <source>
        <tissue evidence="1">Leaves</tissue>
    </source>
</reference>
<dbReference type="EMBL" id="JASCZI010060682">
    <property type="protein sequence ID" value="MED6135252.1"/>
    <property type="molecule type" value="Genomic_DNA"/>
</dbReference>
<sequence length="70" mass="8033">MGTRSTCCTKLEPEEYIKAARRERQSLTEAKFGMEVAEKGERNKEIVKKSLETNSVAYAYASMEMCIRIH</sequence>
<evidence type="ECO:0000313" key="2">
    <source>
        <dbReference type="Proteomes" id="UP001341840"/>
    </source>
</evidence>
<proteinExistence type="predicted"/>
<comment type="caution">
    <text evidence="1">The sequence shown here is derived from an EMBL/GenBank/DDBJ whole genome shotgun (WGS) entry which is preliminary data.</text>
</comment>
<gene>
    <name evidence="1" type="ORF">PIB30_044610</name>
</gene>
<name>A0ABU6SG28_9FABA</name>
<keyword evidence="2" id="KW-1185">Reference proteome</keyword>
<dbReference type="Proteomes" id="UP001341840">
    <property type="component" value="Unassembled WGS sequence"/>
</dbReference>
<evidence type="ECO:0000313" key="1">
    <source>
        <dbReference type="EMBL" id="MED6135252.1"/>
    </source>
</evidence>
<organism evidence="1 2">
    <name type="scientific">Stylosanthes scabra</name>
    <dbReference type="NCBI Taxonomy" id="79078"/>
    <lineage>
        <taxon>Eukaryota</taxon>
        <taxon>Viridiplantae</taxon>
        <taxon>Streptophyta</taxon>
        <taxon>Embryophyta</taxon>
        <taxon>Tracheophyta</taxon>
        <taxon>Spermatophyta</taxon>
        <taxon>Magnoliopsida</taxon>
        <taxon>eudicotyledons</taxon>
        <taxon>Gunneridae</taxon>
        <taxon>Pentapetalae</taxon>
        <taxon>rosids</taxon>
        <taxon>fabids</taxon>
        <taxon>Fabales</taxon>
        <taxon>Fabaceae</taxon>
        <taxon>Papilionoideae</taxon>
        <taxon>50 kb inversion clade</taxon>
        <taxon>dalbergioids sensu lato</taxon>
        <taxon>Dalbergieae</taxon>
        <taxon>Pterocarpus clade</taxon>
        <taxon>Stylosanthes</taxon>
    </lineage>
</organism>
<accession>A0ABU6SG28</accession>
<protein>
    <submittedName>
        <fullName evidence="1">Uncharacterized protein</fullName>
    </submittedName>
</protein>